<comment type="caution">
    <text evidence="1">The sequence shown here is derived from an EMBL/GenBank/DDBJ whole genome shotgun (WGS) entry which is preliminary data.</text>
</comment>
<evidence type="ECO:0000313" key="1">
    <source>
        <dbReference type="EMBL" id="PRE50784.1"/>
    </source>
</evidence>
<proteinExistence type="predicted"/>
<gene>
    <name evidence="1" type="ORF">C6P99_11050</name>
</gene>
<sequence length="71" mass="7551">MIRIKNDACGAHPRGVAACRTCVNMARRGIGTARGDRARCGTSRAVFRFHALTRNARGPGDASSRDALSHA</sequence>
<reference evidence="1 2" key="1">
    <citation type="submission" date="2018-03" db="EMBL/GenBank/DDBJ databases">
        <authorList>
            <person name="Nguyen K."/>
            <person name="Fouts D."/>
            <person name="Sutton G."/>
        </authorList>
    </citation>
    <scope>NUCLEOTIDE SEQUENCE [LARGE SCALE GENOMIC DNA]</scope>
    <source>
        <strain evidence="1 2">AU14328</strain>
    </source>
</reference>
<dbReference type="Proteomes" id="UP000237811">
    <property type="component" value="Unassembled WGS sequence"/>
</dbReference>
<name>A0AB37ATT9_9BURK</name>
<dbReference type="AlphaFoldDB" id="A0AB37ATT9"/>
<protein>
    <submittedName>
        <fullName evidence="1">Uncharacterized protein</fullName>
    </submittedName>
</protein>
<evidence type="ECO:0000313" key="2">
    <source>
        <dbReference type="Proteomes" id="UP000237811"/>
    </source>
</evidence>
<dbReference type="EMBL" id="PVFR01000030">
    <property type="protein sequence ID" value="PRE50784.1"/>
    <property type="molecule type" value="Genomic_DNA"/>
</dbReference>
<accession>A0AB37ATT9</accession>
<organism evidence="1 2">
    <name type="scientific">Burkholderia multivorans</name>
    <dbReference type="NCBI Taxonomy" id="87883"/>
    <lineage>
        <taxon>Bacteria</taxon>
        <taxon>Pseudomonadati</taxon>
        <taxon>Pseudomonadota</taxon>
        <taxon>Betaproteobacteria</taxon>
        <taxon>Burkholderiales</taxon>
        <taxon>Burkholderiaceae</taxon>
        <taxon>Burkholderia</taxon>
        <taxon>Burkholderia cepacia complex</taxon>
    </lineage>
</organism>